<name>A0A0F9U4M8_9ZZZZ</name>
<protein>
    <submittedName>
        <fullName evidence="1">Uncharacterized protein</fullName>
    </submittedName>
</protein>
<dbReference type="EMBL" id="LAZR01000203">
    <property type="protein sequence ID" value="KKN82252.1"/>
    <property type="molecule type" value="Genomic_DNA"/>
</dbReference>
<comment type="caution">
    <text evidence="1">The sequence shown here is derived from an EMBL/GenBank/DDBJ whole genome shotgun (WGS) entry which is preliminary data.</text>
</comment>
<evidence type="ECO:0000313" key="1">
    <source>
        <dbReference type="EMBL" id="KKN82252.1"/>
    </source>
</evidence>
<accession>A0A0F9U4M8</accession>
<proteinExistence type="predicted"/>
<reference evidence="1" key="1">
    <citation type="journal article" date="2015" name="Nature">
        <title>Complex archaea that bridge the gap between prokaryotes and eukaryotes.</title>
        <authorList>
            <person name="Spang A."/>
            <person name="Saw J.H."/>
            <person name="Jorgensen S.L."/>
            <person name="Zaremba-Niedzwiedzka K."/>
            <person name="Martijn J."/>
            <person name="Lind A.E."/>
            <person name="van Eijk R."/>
            <person name="Schleper C."/>
            <person name="Guy L."/>
            <person name="Ettema T.J."/>
        </authorList>
    </citation>
    <scope>NUCLEOTIDE SEQUENCE</scope>
</reference>
<dbReference type="AlphaFoldDB" id="A0A0F9U4M8"/>
<organism evidence="1">
    <name type="scientific">marine sediment metagenome</name>
    <dbReference type="NCBI Taxonomy" id="412755"/>
    <lineage>
        <taxon>unclassified sequences</taxon>
        <taxon>metagenomes</taxon>
        <taxon>ecological metagenomes</taxon>
    </lineage>
</organism>
<gene>
    <name evidence="1" type="ORF">LCGC14_0310650</name>
</gene>
<sequence>MPIQIKVDASPEYDFVTKVGSLTLEYGVRGRELEQELGSNQELFVRCMELQGLTLAIAPKWITNEQGDFTAWYAIDWEGKRKRKERRVYDPETGTDIVELPTTRETSLEDSQGEVEYRIVGIFWGPKTSIEILKDRDAIIAEEKASRNPMVFGPLGPPIDKGRILYDSAKEKEGDIL</sequence>